<evidence type="ECO:0000313" key="1">
    <source>
        <dbReference type="EMBL" id="OTP66653.1"/>
    </source>
</evidence>
<organism evidence="1 2">
    <name type="scientific">Caballeronia sordidicola</name>
    <name type="common">Burkholderia sordidicola</name>
    <dbReference type="NCBI Taxonomy" id="196367"/>
    <lineage>
        <taxon>Bacteria</taxon>
        <taxon>Pseudomonadati</taxon>
        <taxon>Pseudomonadota</taxon>
        <taxon>Betaproteobacteria</taxon>
        <taxon>Burkholderiales</taxon>
        <taxon>Burkholderiaceae</taxon>
        <taxon>Caballeronia</taxon>
    </lineage>
</organism>
<accession>A0A242M741</accession>
<dbReference type="RefSeq" id="WP_086383553.1">
    <property type="nucleotide sequence ID" value="NZ_NBTY01000199.1"/>
</dbReference>
<dbReference type="EMBL" id="NBTY01000199">
    <property type="protein sequence ID" value="OTP66653.1"/>
    <property type="molecule type" value="Genomic_DNA"/>
</dbReference>
<gene>
    <name evidence="1" type="ORF">PAMC26510_32995</name>
</gene>
<dbReference type="Proteomes" id="UP000194546">
    <property type="component" value="Unassembled WGS sequence"/>
</dbReference>
<protein>
    <submittedName>
        <fullName evidence="1">Uncharacterized protein</fullName>
    </submittedName>
</protein>
<comment type="caution">
    <text evidence="1">The sequence shown here is derived from an EMBL/GenBank/DDBJ whole genome shotgun (WGS) entry which is preliminary data.</text>
</comment>
<sequence>MRIAEIFDFFESLRAPPGRSADMYAFRVAMFDGAIAASSRSGIAYSTPVTLPVMQFPWHRSAKNR</sequence>
<name>A0A242M741_CABSO</name>
<reference evidence="1 2" key="1">
    <citation type="submission" date="2017-03" db="EMBL/GenBank/DDBJ databases">
        <title>Genome analysis of strain PAMC 26510.</title>
        <authorList>
            <person name="Oh H.-M."/>
            <person name="Yang J.-A."/>
        </authorList>
    </citation>
    <scope>NUCLEOTIDE SEQUENCE [LARGE SCALE GENOMIC DNA]</scope>
    <source>
        <strain evidence="1 2">PAMC 26510</strain>
    </source>
</reference>
<evidence type="ECO:0000313" key="2">
    <source>
        <dbReference type="Proteomes" id="UP000194546"/>
    </source>
</evidence>
<proteinExistence type="predicted"/>
<dbReference type="AlphaFoldDB" id="A0A242M741"/>